<evidence type="ECO:0000313" key="9">
    <source>
        <dbReference type="EMBL" id="TLS46827.1"/>
    </source>
</evidence>
<organism evidence="9 10">
    <name type="scientific">Streptomyces montanus</name>
    <dbReference type="NCBI Taxonomy" id="2580423"/>
    <lineage>
        <taxon>Bacteria</taxon>
        <taxon>Bacillati</taxon>
        <taxon>Actinomycetota</taxon>
        <taxon>Actinomycetes</taxon>
        <taxon>Kitasatosporales</taxon>
        <taxon>Streptomycetaceae</taxon>
        <taxon>Streptomyces</taxon>
    </lineage>
</organism>
<dbReference type="InterPro" id="IPR029060">
    <property type="entry name" value="PIN-like_dom_sf"/>
</dbReference>
<dbReference type="Gene3D" id="3.40.50.1010">
    <property type="entry name" value="5'-nuclease"/>
    <property type="match status" value="1"/>
</dbReference>
<comment type="caution">
    <text evidence="6">Lacks conserved residue(s) required for the propagation of feature annotation.</text>
</comment>
<feature type="compositionally biased region" description="Polar residues" evidence="7">
    <location>
        <begin position="166"/>
        <end position="180"/>
    </location>
</feature>
<keyword evidence="2 6" id="KW-0540">Nuclease</keyword>
<comment type="caution">
    <text evidence="9">The sequence shown here is derived from an EMBL/GenBank/DDBJ whole genome shotgun (WGS) entry which is preliminary data.</text>
</comment>
<evidence type="ECO:0000256" key="6">
    <source>
        <dbReference type="HAMAP-Rule" id="MF_00265"/>
    </source>
</evidence>
<dbReference type="EC" id="3.1.-.-" evidence="6"/>
<dbReference type="InterPro" id="IPR022907">
    <property type="entry name" value="VapC_family"/>
</dbReference>
<evidence type="ECO:0000256" key="4">
    <source>
        <dbReference type="ARBA" id="ARBA00022801"/>
    </source>
</evidence>
<dbReference type="SUPFAM" id="SSF88723">
    <property type="entry name" value="PIN domain-like"/>
    <property type="match status" value="1"/>
</dbReference>
<feature type="compositionally biased region" description="Basic residues" evidence="7">
    <location>
        <begin position="152"/>
        <end position="161"/>
    </location>
</feature>
<evidence type="ECO:0000256" key="2">
    <source>
        <dbReference type="ARBA" id="ARBA00022722"/>
    </source>
</evidence>
<evidence type="ECO:0000313" key="10">
    <source>
        <dbReference type="Proteomes" id="UP000305906"/>
    </source>
</evidence>
<evidence type="ECO:0000259" key="8">
    <source>
        <dbReference type="Pfam" id="PF01850"/>
    </source>
</evidence>
<dbReference type="EMBL" id="VBZC01000006">
    <property type="protein sequence ID" value="TLS46827.1"/>
    <property type="molecule type" value="Genomic_DNA"/>
</dbReference>
<evidence type="ECO:0000256" key="3">
    <source>
        <dbReference type="ARBA" id="ARBA00022723"/>
    </source>
</evidence>
<evidence type="ECO:0000256" key="1">
    <source>
        <dbReference type="ARBA" id="ARBA00022649"/>
    </source>
</evidence>
<dbReference type="Pfam" id="PF01850">
    <property type="entry name" value="PIN"/>
    <property type="match status" value="1"/>
</dbReference>
<dbReference type="InterPro" id="IPR002716">
    <property type="entry name" value="PIN_dom"/>
</dbReference>
<keyword evidence="4 6" id="KW-0378">Hydrolase</keyword>
<keyword evidence="5 6" id="KW-0460">Magnesium</keyword>
<dbReference type="Proteomes" id="UP000305906">
    <property type="component" value="Unassembled WGS sequence"/>
</dbReference>
<comment type="cofactor">
    <cofactor evidence="6">
        <name>Mg(2+)</name>
        <dbReference type="ChEBI" id="CHEBI:18420"/>
    </cofactor>
</comment>
<keyword evidence="1 6" id="KW-1277">Toxin-antitoxin system</keyword>
<keyword evidence="3 6" id="KW-0479">Metal-binding</keyword>
<dbReference type="HAMAP" id="MF_00265">
    <property type="entry name" value="VapC_Nob1"/>
    <property type="match status" value="1"/>
</dbReference>
<accession>A0A5R9FS41</accession>
<dbReference type="GO" id="GO:0090729">
    <property type="term" value="F:toxin activity"/>
    <property type="evidence" value="ECO:0007669"/>
    <property type="project" value="UniProtKB-KW"/>
</dbReference>
<feature type="binding site" evidence="6">
    <location>
        <position position="103"/>
    </location>
    <ligand>
        <name>Mg(2+)</name>
        <dbReference type="ChEBI" id="CHEBI:18420"/>
    </ligand>
</feature>
<gene>
    <name evidence="6" type="primary">vapC</name>
    <name evidence="9" type="ORF">FE633_06860</name>
</gene>
<feature type="region of interest" description="Disordered" evidence="7">
    <location>
        <begin position="152"/>
        <end position="191"/>
    </location>
</feature>
<feature type="domain" description="PIN" evidence="8">
    <location>
        <begin position="8"/>
        <end position="129"/>
    </location>
</feature>
<proteinExistence type="inferred from homology"/>
<keyword evidence="10" id="KW-1185">Reference proteome</keyword>
<dbReference type="AlphaFoldDB" id="A0A5R9FS41"/>
<name>A0A5R9FS41_9ACTN</name>
<dbReference type="GO" id="GO:0004540">
    <property type="term" value="F:RNA nuclease activity"/>
    <property type="evidence" value="ECO:0007669"/>
    <property type="project" value="InterPro"/>
</dbReference>
<sequence length="191" mass="20738">MIIVIAGTSGLLAALDSTHPEHEAANEAILAAGLLVMSPLLLAELDHVATRELGREAAVSAVDDIRHWMRRGRISVPEITEDHLGAAQSVRVRYGALELDLADAVNVALASDYDTDAILTLDHRDFRAVRPLGRHKAFRVLPDTEDLAGCRSARRGRHSLSRHVPDTSSSAPYNHSSTTHVVRHRSLEPGS</sequence>
<protein>
    <recommendedName>
        <fullName evidence="6">Ribonuclease VapC</fullName>
        <shortName evidence="6">RNase VapC</shortName>
        <ecNumber evidence="6">3.1.-.-</ecNumber>
    </recommendedName>
    <alternativeName>
        <fullName evidence="6">Toxin VapC</fullName>
    </alternativeName>
</protein>
<comment type="similarity">
    <text evidence="6">Belongs to the PINc/VapC protein family.</text>
</comment>
<comment type="function">
    <text evidence="6">Toxic component of a toxin-antitoxin (TA) system. An RNase.</text>
</comment>
<evidence type="ECO:0000256" key="7">
    <source>
        <dbReference type="SAM" id="MobiDB-lite"/>
    </source>
</evidence>
<dbReference type="GO" id="GO:0016787">
    <property type="term" value="F:hydrolase activity"/>
    <property type="evidence" value="ECO:0007669"/>
    <property type="project" value="UniProtKB-KW"/>
</dbReference>
<evidence type="ECO:0000256" key="5">
    <source>
        <dbReference type="ARBA" id="ARBA00022842"/>
    </source>
</evidence>
<reference evidence="9 10" key="1">
    <citation type="submission" date="2019-05" db="EMBL/GenBank/DDBJ databases">
        <title>Streptomyces sp. NEAU-C151, a novel actinomycete isolated from soil.</title>
        <authorList>
            <person name="Han L."/>
            <person name="Jiang H."/>
        </authorList>
    </citation>
    <scope>NUCLEOTIDE SEQUENCE [LARGE SCALE GENOMIC DNA]</scope>
    <source>
        <strain evidence="9 10">NEAU-C151</strain>
    </source>
</reference>
<keyword evidence="6" id="KW-0800">Toxin</keyword>
<dbReference type="GO" id="GO:0000287">
    <property type="term" value="F:magnesium ion binding"/>
    <property type="evidence" value="ECO:0007669"/>
    <property type="project" value="UniProtKB-UniRule"/>
</dbReference>